<evidence type="ECO:0000313" key="1">
    <source>
        <dbReference type="EMBL" id="BBY17096.1"/>
    </source>
</evidence>
<proteinExistence type="predicted"/>
<name>A0AAD1ILQ8_9MYCO</name>
<reference evidence="1 2" key="1">
    <citation type="journal article" date="2019" name="Emerg. Microbes Infect.">
        <title>Comprehensive subspecies identification of 175 nontuberculous mycobacteria species based on 7547 genomic profiles.</title>
        <authorList>
            <person name="Matsumoto Y."/>
            <person name="Kinjo T."/>
            <person name="Motooka D."/>
            <person name="Nabeya D."/>
            <person name="Jung N."/>
            <person name="Uechi K."/>
            <person name="Horii T."/>
            <person name="Iida T."/>
            <person name="Fujita J."/>
            <person name="Nakamura S."/>
        </authorList>
    </citation>
    <scope>NUCLEOTIDE SEQUENCE [LARGE SCALE GENOMIC DNA]</scope>
    <source>
        <strain evidence="1 2">JCM 17423</strain>
    </source>
</reference>
<organism evidence="1 2">
    <name type="scientific">Mycolicibacterium litorale</name>
    <dbReference type="NCBI Taxonomy" id="758802"/>
    <lineage>
        <taxon>Bacteria</taxon>
        <taxon>Bacillati</taxon>
        <taxon>Actinomycetota</taxon>
        <taxon>Actinomycetes</taxon>
        <taxon>Mycobacteriales</taxon>
        <taxon>Mycobacteriaceae</taxon>
        <taxon>Mycolicibacterium</taxon>
    </lineage>
</organism>
<sequence>MSGKIIYRHLTAHQCPEDLHPGGIGEHPEHLDDEVHLIVGQPPSASLTICIHTQIIGQEYR</sequence>
<dbReference type="AlphaFoldDB" id="A0AAD1ILQ8"/>
<accession>A0AAD1ILQ8</accession>
<dbReference type="Proteomes" id="UP000466607">
    <property type="component" value="Chromosome"/>
</dbReference>
<keyword evidence="2" id="KW-1185">Reference proteome</keyword>
<evidence type="ECO:0000313" key="2">
    <source>
        <dbReference type="Proteomes" id="UP000466607"/>
    </source>
</evidence>
<protein>
    <submittedName>
        <fullName evidence="1">Uncharacterized protein</fullName>
    </submittedName>
</protein>
<gene>
    <name evidence="1" type="ORF">MLIT_26880</name>
</gene>
<dbReference type="EMBL" id="AP022586">
    <property type="protein sequence ID" value="BBY17096.1"/>
    <property type="molecule type" value="Genomic_DNA"/>
</dbReference>